<gene>
    <name evidence="1" type="ORF">skT53_05460</name>
</gene>
<accession>A0A7I8DCB6</accession>
<reference evidence="1 2" key="1">
    <citation type="submission" date="2020-08" db="EMBL/GenBank/DDBJ databases">
        <title>Complete Genome Sequence of Effusibacillus dendaii Strain skT53, Isolated from Farmland soil.</title>
        <authorList>
            <person name="Konishi T."/>
            <person name="Kawasaki H."/>
        </authorList>
    </citation>
    <scope>NUCLEOTIDE SEQUENCE [LARGE SCALE GENOMIC DNA]</scope>
    <source>
        <strain evidence="2">skT53</strain>
    </source>
</reference>
<keyword evidence="2" id="KW-1185">Reference proteome</keyword>
<organism evidence="1 2">
    <name type="scientific">Effusibacillus dendaii</name>
    <dbReference type="NCBI Taxonomy" id="2743772"/>
    <lineage>
        <taxon>Bacteria</taxon>
        <taxon>Bacillati</taxon>
        <taxon>Bacillota</taxon>
        <taxon>Bacilli</taxon>
        <taxon>Bacillales</taxon>
        <taxon>Alicyclobacillaceae</taxon>
        <taxon>Effusibacillus</taxon>
    </lineage>
</organism>
<evidence type="ECO:0000313" key="2">
    <source>
        <dbReference type="Proteomes" id="UP000593802"/>
    </source>
</evidence>
<protein>
    <submittedName>
        <fullName evidence="1">Uncharacterized protein</fullName>
    </submittedName>
</protein>
<dbReference type="AlphaFoldDB" id="A0A7I8DCB6"/>
<sequence>MSQKRLCIRNAEMVLPDRVIKGDLLVEGDRIAEIRPTGLPVTADEPSDQALDATRMYLLPGNGITTMYHSVSLADGVGVRNNDMVVQIIENIVRHRNTRSSIRHRVHLRYEITNLPGLQAVEHLLQQGKIDLLSYMDHTPG</sequence>
<dbReference type="KEGG" id="eff:skT53_05460"/>
<evidence type="ECO:0000313" key="1">
    <source>
        <dbReference type="EMBL" id="BCJ85561.1"/>
    </source>
</evidence>
<dbReference type="InterPro" id="IPR011059">
    <property type="entry name" value="Metal-dep_hydrolase_composite"/>
</dbReference>
<dbReference type="Proteomes" id="UP000593802">
    <property type="component" value="Chromosome"/>
</dbReference>
<dbReference type="Gene3D" id="2.30.40.10">
    <property type="entry name" value="Urease, subunit C, domain 1"/>
    <property type="match status" value="1"/>
</dbReference>
<dbReference type="GO" id="GO:0016810">
    <property type="term" value="F:hydrolase activity, acting on carbon-nitrogen (but not peptide) bonds"/>
    <property type="evidence" value="ECO:0007669"/>
    <property type="project" value="InterPro"/>
</dbReference>
<dbReference type="EMBL" id="AP023366">
    <property type="protein sequence ID" value="BCJ85561.1"/>
    <property type="molecule type" value="Genomic_DNA"/>
</dbReference>
<dbReference type="SUPFAM" id="SSF51338">
    <property type="entry name" value="Composite domain of metallo-dependent hydrolases"/>
    <property type="match status" value="1"/>
</dbReference>
<proteinExistence type="predicted"/>
<name>A0A7I8DCB6_9BACL</name>
<dbReference type="RefSeq" id="WP_200759666.1">
    <property type="nucleotide sequence ID" value="NZ_AP023366.1"/>
</dbReference>